<sequence>MLDEKDQRNVLAQGRPQPDQAAEQQQVAAAGQQRVAGTPEQQADCRDDRRHAEQHRQIRGAVAGRTVVGEQCPGDEKDEYGQAAQQLGRRDRHWVRWLAM</sequence>
<evidence type="ECO:0000313" key="2">
    <source>
        <dbReference type="EMBL" id="MPN38326.1"/>
    </source>
</evidence>
<gene>
    <name evidence="2" type="ORF">SDC9_185850</name>
</gene>
<organism evidence="2">
    <name type="scientific">bioreactor metagenome</name>
    <dbReference type="NCBI Taxonomy" id="1076179"/>
    <lineage>
        <taxon>unclassified sequences</taxon>
        <taxon>metagenomes</taxon>
        <taxon>ecological metagenomes</taxon>
    </lineage>
</organism>
<name>A0A645HIA0_9ZZZZ</name>
<proteinExistence type="predicted"/>
<protein>
    <submittedName>
        <fullName evidence="2">Uncharacterized protein</fullName>
    </submittedName>
</protein>
<feature type="region of interest" description="Disordered" evidence="1">
    <location>
        <begin position="1"/>
        <end position="63"/>
    </location>
</feature>
<feature type="compositionally biased region" description="Basic and acidic residues" evidence="1">
    <location>
        <begin position="43"/>
        <end position="56"/>
    </location>
</feature>
<evidence type="ECO:0000256" key="1">
    <source>
        <dbReference type="SAM" id="MobiDB-lite"/>
    </source>
</evidence>
<reference evidence="2" key="1">
    <citation type="submission" date="2019-08" db="EMBL/GenBank/DDBJ databases">
        <authorList>
            <person name="Kucharzyk K."/>
            <person name="Murdoch R.W."/>
            <person name="Higgins S."/>
            <person name="Loffler F."/>
        </authorList>
    </citation>
    <scope>NUCLEOTIDE SEQUENCE</scope>
</reference>
<dbReference type="AlphaFoldDB" id="A0A645HIA0"/>
<comment type="caution">
    <text evidence="2">The sequence shown here is derived from an EMBL/GenBank/DDBJ whole genome shotgun (WGS) entry which is preliminary data.</text>
</comment>
<feature type="compositionally biased region" description="Low complexity" evidence="1">
    <location>
        <begin position="20"/>
        <end position="37"/>
    </location>
</feature>
<dbReference type="EMBL" id="VSSQ01093486">
    <property type="protein sequence ID" value="MPN38326.1"/>
    <property type="molecule type" value="Genomic_DNA"/>
</dbReference>
<accession>A0A645HIA0</accession>